<proteinExistence type="predicted"/>
<reference evidence="2" key="1">
    <citation type="submission" date="2015-05" db="EMBL/GenBank/DDBJ databases">
        <authorList>
            <consortium name="Pathogen Informatics"/>
        </authorList>
    </citation>
    <scope>NUCLEOTIDE SEQUENCE [LARGE SCALE GENOMIC DNA]</scope>
    <source>
        <strain evidence="2">L1-83</strain>
    </source>
</reference>
<dbReference type="Pfam" id="PF09612">
    <property type="entry name" value="HtrL_YibB"/>
    <property type="match status" value="1"/>
</dbReference>
<keyword evidence="2" id="KW-1185">Reference proteome</keyword>
<evidence type="ECO:0008006" key="3">
    <source>
        <dbReference type="Google" id="ProtNLM"/>
    </source>
</evidence>
<dbReference type="EMBL" id="CVRS01000059">
    <property type="protein sequence ID" value="CRL34991.1"/>
    <property type="molecule type" value="Genomic_DNA"/>
</dbReference>
<organism evidence="1 2">
    <name type="scientific">Roseburia inulinivorans</name>
    <dbReference type="NCBI Taxonomy" id="360807"/>
    <lineage>
        <taxon>Bacteria</taxon>
        <taxon>Bacillati</taxon>
        <taxon>Bacillota</taxon>
        <taxon>Clostridia</taxon>
        <taxon>Lachnospirales</taxon>
        <taxon>Lachnospiraceae</taxon>
        <taxon>Roseburia</taxon>
    </lineage>
</organism>
<dbReference type="AlphaFoldDB" id="A0A0M6WGN2"/>
<gene>
    <name evidence="1" type="ORF">RIL183_15761</name>
</gene>
<evidence type="ECO:0000313" key="2">
    <source>
        <dbReference type="Proteomes" id="UP000049828"/>
    </source>
</evidence>
<dbReference type="InterPro" id="IPR011735">
    <property type="entry name" value="WlaTC/HtrL_glycosyltransf"/>
</dbReference>
<accession>A0A0M6WGN2</accession>
<dbReference type="OrthoDB" id="5678609at2"/>
<dbReference type="RefSeq" id="WP_021923469.1">
    <property type="nucleotide sequence ID" value="NZ_CVRS01000059.1"/>
</dbReference>
<sequence>MEEITLVTDFFDIGRGQDKNKDLRRTAQRYFDEFKRWARIQNTLVVYTDSDSAEIIKGIRAEYGLGEKTIIIQIDNLFELVPGLLPKLEKISHNKDFLNFRYLPEASSNNPKYDYLWMMKYYFMNDAYERGLLSENVVWMDFGFDHGGITYSDAEDYNFLWEYDFKNKIHISCLHDPDSVIGLQSLQFQDDCVMGCMYGLSRELVPTFWHLVEDAMNALLMLDCMDDDQQLVLMAYKARPEIFEVHVTDWQMIMKEMGATHMKVREKLPMQAQAENPYKKMLRIAVRKIVPNKNDPKHAFAKRCYNAAIRVYGK</sequence>
<name>A0A0M6WGN2_9FIRM</name>
<dbReference type="Proteomes" id="UP000049828">
    <property type="component" value="Unassembled WGS sequence"/>
</dbReference>
<evidence type="ECO:0000313" key="1">
    <source>
        <dbReference type="EMBL" id="CRL34991.1"/>
    </source>
</evidence>
<protein>
    <recommendedName>
        <fullName evidence="3">Protein YibB</fullName>
    </recommendedName>
</protein>